<dbReference type="GeneID" id="37180986"/>
<gene>
    <name evidence="2" type="ORF">BO86DRAFT_458365</name>
</gene>
<evidence type="ECO:0000313" key="2">
    <source>
        <dbReference type="EMBL" id="RAH78529.1"/>
    </source>
</evidence>
<reference evidence="2 3" key="1">
    <citation type="submission" date="2018-02" db="EMBL/GenBank/DDBJ databases">
        <title>The genomes of Aspergillus section Nigri reveals drivers in fungal speciation.</title>
        <authorList>
            <consortium name="DOE Joint Genome Institute"/>
            <person name="Vesth T.C."/>
            <person name="Nybo J."/>
            <person name="Theobald S."/>
            <person name="Brandl J."/>
            <person name="Frisvad J.C."/>
            <person name="Nielsen K.F."/>
            <person name="Lyhne E.K."/>
            <person name="Kogle M.E."/>
            <person name="Kuo A."/>
            <person name="Riley R."/>
            <person name="Clum A."/>
            <person name="Nolan M."/>
            <person name="Lipzen A."/>
            <person name="Salamov A."/>
            <person name="Henrissat B."/>
            <person name="Wiebenga A."/>
            <person name="De vries R.P."/>
            <person name="Grigoriev I.V."/>
            <person name="Mortensen U.H."/>
            <person name="Andersen M.R."/>
            <person name="Baker S.E."/>
        </authorList>
    </citation>
    <scope>NUCLEOTIDE SEQUENCE [LARGE SCALE GENOMIC DNA]</scope>
    <source>
        <strain evidence="2 3">CBS 114.51</strain>
    </source>
</reference>
<organism evidence="2 3">
    <name type="scientific">Aspergillus japonicus CBS 114.51</name>
    <dbReference type="NCBI Taxonomy" id="1448312"/>
    <lineage>
        <taxon>Eukaryota</taxon>
        <taxon>Fungi</taxon>
        <taxon>Dikarya</taxon>
        <taxon>Ascomycota</taxon>
        <taxon>Pezizomycotina</taxon>
        <taxon>Eurotiomycetes</taxon>
        <taxon>Eurotiomycetidae</taxon>
        <taxon>Eurotiales</taxon>
        <taxon>Aspergillaceae</taxon>
        <taxon>Aspergillus</taxon>
        <taxon>Aspergillus subgen. Circumdati</taxon>
    </lineage>
</organism>
<accession>A0A8T8WT65</accession>
<evidence type="ECO:0000256" key="1">
    <source>
        <dbReference type="SAM" id="MobiDB-lite"/>
    </source>
</evidence>
<keyword evidence="3" id="KW-1185">Reference proteome</keyword>
<feature type="region of interest" description="Disordered" evidence="1">
    <location>
        <begin position="84"/>
        <end position="107"/>
    </location>
</feature>
<proteinExistence type="predicted"/>
<evidence type="ECO:0000313" key="3">
    <source>
        <dbReference type="Proteomes" id="UP000249497"/>
    </source>
</evidence>
<name>A0A8T8WT65_ASPJA</name>
<sequence length="189" mass="21335">MLGIEIKSLTLTRSCMYYTSKSLEDGTHPNIHNRQQPAKPHQTPRTNPPSNKSSSATAHTNYLDYNHSHSFSTLKRKYATLVSDITSPNRKHSPGKRPVPDPDLRATTIPDANRREEQASLVDRHRRHHIHYHSREGHTRKAHPCSFTPCPVIPVNDEANAATAVHAACAAQKYRYKCHLPPTYKSSFA</sequence>
<feature type="compositionally biased region" description="Polar residues" evidence="1">
    <location>
        <begin position="43"/>
        <end position="57"/>
    </location>
</feature>
<dbReference type="AlphaFoldDB" id="A0A8T8WT65"/>
<dbReference type="RefSeq" id="XP_025524423.1">
    <property type="nucleotide sequence ID" value="XM_025677293.1"/>
</dbReference>
<protein>
    <submittedName>
        <fullName evidence="2">Uncharacterized protein</fullName>
    </submittedName>
</protein>
<dbReference type="Proteomes" id="UP000249497">
    <property type="component" value="Unassembled WGS sequence"/>
</dbReference>
<feature type="region of interest" description="Disordered" evidence="1">
    <location>
        <begin position="22"/>
        <end position="57"/>
    </location>
</feature>
<dbReference type="EMBL" id="KZ824825">
    <property type="protein sequence ID" value="RAH78529.1"/>
    <property type="molecule type" value="Genomic_DNA"/>
</dbReference>